<dbReference type="EMBL" id="JAFBWN010000026">
    <property type="protein sequence ID" value="MBM2357043.1"/>
    <property type="molecule type" value="Genomic_DNA"/>
</dbReference>
<dbReference type="Proteomes" id="UP000809337">
    <property type="component" value="Unassembled WGS sequence"/>
</dbReference>
<organism evidence="1 2">
    <name type="scientific">Pseudosulfitobacter pseudonitzschiae</name>
    <dbReference type="NCBI Taxonomy" id="1402135"/>
    <lineage>
        <taxon>Bacteria</taxon>
        <taxon>Pseudomonadati</taxon>
        <taxon>Pseudomonadota</taxon>
        <taxon>Alphaproteobacteria</taxon>
        <taxon>Rhodobacterales</taxon>
        <taxon>Roseobacteraceae</taxon>
        <taxon>Pseudosulfitobacter</taxon>
    </lineage>
</organism>
<comment type="caution">
    <text evidence="1">The sequence shown here is derived from an EMBL/GenBank/DDBJ whole genome shotgun (WGS) entry which is preliminary data.</text>
</comment>
<name>A0A9Q2NSQ0_9RHOB</name>
<evidence type="ECO:0000313" key="2">
    <source>
        <dbReference type="Proteomes" id="UP000809337"/>
    </source>
</evidence>
<dbReference type="RefSeq" id="WP_231036681.1">
    <property type="nucleotide sequence ID" value="NZ_JAJNGX010000064.1"/>
</dbReference>
<dbReference type="AlphaFoldDB" id="A0A9Q2NSQ0"/>
<accession>A0A9Q2NSQ0</accession>
<sequence length="201" mass="23345">MYIDKKLVIEGFGEMIQERVAAGWMPYLLTFMFNPLGGSQKHQVAQMMDEVGRTYHKILTRMHRNPKNVPSHLKPLWIASPDFPVHKHMKDSFQSIAVNNGLHFHAVALISPENRLGRPFDTFINEKPKRFAGRDRYLRALHVVEISQDADYVAEYVLKSVKNGRANFDDLLVLPYASSERPSSTKWERRKIKKDGEKRRL</sequence>
<protein>
    <submittedName>
        <fullName evidence="1">Uncharacterized protein</fullName>
    </submittedName>
</protein>
<reference evidence="1" key="1">
    <citation type="submission" date="2021-01" db="EMBL/GenBank/DDBJ databases">
        <title>Diatom-associated Roseobacters Show Island Model of Population Structure.</title>
        <authorList>
            <person name="Qu L."/>
            <person name="Feng X."/>
            <person name="Chen Y."/>
            <person name="Li L."/>
            <person name="Wang X."/>
            <person name="Hu Z."/>
            <person name="Wang H."/>
            <person name="Luo H."/>
        </authorList>
    </citation>
    <scope>NUCLEOTIDE SEQUENCE</scope>
    <source>
        <strain evidence="1">SM26-45</strain>
    </source>
</reference>
<proteinExistence type="predicted"/>
<gene>
    <name evidence="1" type="ORF">JQX14_21055</name>
</gene>
<evidence type="ECO:0000313" key="1">
    <source>
        <dbReference type="EMBL" id="MBM2357043.1"/>
    </source>
</evidence>